<dbReference type="PRINTS" id="PR00053">
    <property type="entry name" value="FORKHEAD"/>
</dbReference>
<protein>
    <recommendedName>
        <fullName evidence="8">Fork-head domain-containing protein</fullName>
    </recommendedName>
</protein>
<gene>
    <name evidence="9" type="ORF">PYX00_009210</name>
</gene>
<dbReference type="GO" id="GO:0000987">
    <property type="term" value="F:cis-regulatory region sequence-specific DNA binding"/>
    <property type="evidence" value="ECO:0007669"/>
    <property type="project" value="TreeGrafter"/>
</dbReference>
<dbReference type="InterPro" id="IPR018122">
    <property type="entry name" value="TF_fork_head_CS_1"/>
</dbReference>
<dbReference type="AlphaFoldDB" id="A0AAW2HAK1"/>
<dbReference type="InterPro" id="IPR036388">
    <property type="entry name" value="WH-like_DNA-bd_sf"/>
</dbReference>
<evidence type="ECO:0000259" key="8">
    <source>
        <dbReference type="PROSITE" id="PS50039"/>
    </source>
</evidence>
<dbReference type="PROSITE" id="PS00657">
    <property type="entry name" value="FORK_HEAD_1"/>
    <property type="match status" value="1"/>
</dbReference>
<comment type="caution">
    <text evidence="9">The sequence shown here is derived from an EMBL/GenBank/DDBJ whole genome shotgun (WGS) entry which is preliminary data.</text>
</comment>
<feature type="DNA-binding region" description="Fork-head" evidence="6">
    <location>
        <begin position="230"/>
        <end position="314"/>
    </location>
</feature>
<dbReference type="PROSITE" id="PS00658">
    <property type="entry name" value="FORK_HEAD_2"/>
    <property type="match status" value="1"/>
</dbReference>
<dbReference type="PANTHER" id="PTHR13962:SF22">
    <property type="entry name" value="FORKHEAD BOX PROTEIN N3-LIKE PROTEIN"/>
    <property type="match status" value="1"/>
</dbReference>
<feature type="compositionally biased region" description="Basic and acidic residues" evidence="7">
    <location>
        <begin position="145"/>
        <end position="154"/>
    </location>
</feature>
<dbReference type="InterPro" id="IPR030456">
    <property type="entry name" value="TF_fork_head_CS_2"/>
</dbReference>
<feature type="domain" description="Fork-head" evidence="8">
    <location>
        <begin position="230"/>
        <end position="314"/>
    </location>
</feature>
<accession>A0AAW2HAK1</accession>
<dbReference type="PROSITE" id="PS50039">
    <property type="entry name" value="FORK_HEAD_3"/>
    <property type="match status" value="1"/>
</dbReference>
<feature type="compositionally biased region" description="Basic and acidic residues" evidence="7">
    <location>
        <begin position="454"/>
        <end position="469"/>
    </location>
</feature>
<feature type="compositionally biased region" description="Polar residues" evidence="7">
    <location>
        <begin position="503"/>
        <end position="518"/>
    </location>
</feature>
<evidence type="ECO:0000256" key="5">
    <source>
        <dbReference type="ARBA" id="ARBA00023242"/>
    </source>
</evidence>
<reference evidence="9" key="1">
    <citation type="journal article" date="2024" name="Gigascience">
        <title>Chromosome-level genome of the poultry shaft louse Menopon gallinae provides insight into the host-switching and adaptive evolution of parasitic lice.</title>
        <authorList>
            <person name="Xu Y."/>
            <person name="Ma L."/>
            <person name="Liu S."/>
            <person name="Liang Y."/>
            <person name="Liu Q."/>
            <person name="He Z."/>
            <person name="Tian L."/>
            <person name="Duan Y."/>
            <person name="Cai W."/>
            <person name="Li H."/>
            <person name="Song F."/>
        </authorList>
    </citation>
    <scope>NUCLEOTIDE SEQUENCE</scope>
    <source>
        <strain evidence="9">Cailab_2023a</strain>
    </source>
</reference>
<name>A0AAW2HAK1_9NEOP</name>
<evidence type="ECO:0000256" key="6">
    <source>
        <dbReference type="PROSITE-ProRule" id="PRU00089"/>
    </source>
</evidence>
<comment type="subcellular location">
    <subcellularLocation>
        <location evidence="1 6">Nucleus</location>
    </subcellularLocation>
</comment>
<keyword evidence="3 6" id="KW-0238">DNA-binding</keyword>
<dbReference type="EMBL" id="JARGDH010000005">
    <property type="protein sequence ID" value="KAL0266757.1"/>
    <property type="molecule type" value="Genomic_DNA"/>
</dbReference>
<evidence type="ECO:0000256" key="3">
    <source>
        <dbReference type="ARBA" id="ARBA00023125"/>
    </source>
</evidence>
<dbReference type="GO" id="GO:0005634">
    <property type="term" value="C:nucleus"/>
    <property type="evidence" value="ECO:0007669"/>
    <property type="project" value="UniProtKB-SubCell"/>
</dbReference>
<dbReference type="Gene3D" id="1.10.10.10">
    <property type="entry name" value="Winged helix-like DNA-binding domain superfamily/Winged helix DNA-binding domain"/>
    <property type="match status" value="1"/>
</dbReference>
<dbReference type="SUPFAM" id="SSF46785">
    <property type="entry name" value="Winged helix' DNA-binding domain"/>
    <property type="match status" value="1"/>
</dbReference>
<evidence type="ECO:0000256" key="2">
    <source>
        <dbReference type="ARBA" id="ARBA00023015"/>
    </source>
</evidence>
<evidence type="ECO:0000313" key="9">
    <source>
        <dbReference type="EMBL" id="KAL0266757.1"/>
    </source>
</evidence>
<feature type="region of interest" description="Disordered" evidence="7">
    <location>
        <begin position="434"/>
        <end position="482"/>
    </location>
</feature>
<proteinExistence type="predicted"/>
<keyword evidence="5 6" id="KW-0539">Nucleus</keyword>
<organism evidence="9">
    <name type="scientific">Menopon gallinae</name>
    <name type="common">poultry shaft louse</name>
    <dbReference type="NCBI Taxonomy" id="328185"/>
    <lineage>
        <taxon>Eukaryota</taxon>
        <taxon>Metazoa</taxon>
        <taxon>Ecdysozoa</taxon>
        <taxon>Arthropoda</taxon>
        <taxon>Hexapoda</taxon>
        <taxon>Insecta</taxon>
        <taxon>Pterygota</taxon>
        <taxon>Neoptera</taxon>
        <taxon>Paraneoptera</taxon>
        <taxon>Psocodea</taxon>
        <taxon>Troctomorpha</taxon>
        <taxon>Phthiraptera</taxon>
        <taxon>Amblycera</taxon>
        <taxon>Menoponidae</taxon>
        <taxon>Menopon</taxon>
    </lineage>
</organism>
<sequence>MGYATENLACMCNHTDAKKVPPKEIINKPNFGEMASCETVWYEALCGVSVRFFILLKAMAPERSGQGLIPSNTVVKQEVVGPPKQTSILEDFLEIKIKEELEYRENCGEGARSKIKREEDQDLTSLTWLQNNNLLKSKPLTLPETVKKVKHEESPTSDLAEETGSDSSTQSSRHSPAVPVESPTPVAMMEDSRPLEKFASNNSSKQYITATKEKHHYSVPYDPQLHVNSKPPYSFSCLIFMAIEDSHARALPVKEIYSWITDHFPYFIKAPTGWKNSVRHNLSLNKCFRKVDKAPNLGKGSLWIVDPQYRPNLLNALSKAPYHPCASLDRPAKPPILPSTTLPVQQQELIAIKSQNRLPNPELFPYLSKRLAASEADRINEAEERSNGSHDTYSREYVQQKYMRKRLKMRGDELIPLISTSPSEDHTYTVEYPSVNFKQSQPVSPDEAYDSNDDNSRQYTDDFNKSKSLEDDEESWSSDGAEQRNVASALLHLAGGSRKRGSESSLATPSSAKRSISQRAKRIHHRPTILQRSPKKHNRGRHLDDMSNNNNNNNDKGYSGRPIFKPKIEQHYSNTR</sequence>
<keyword evidence="2" id="KW-0805">Transcription regulation</keyword>
<dbReference type="Pfam" id="PF00250">
    <property type="entry name" value="Forkhead"/>
    <property type="match status" value="1"/>
</dbReference>
<dbReference type="InterPro" id="IPR036390">
    <property type="entry name" value="WH_DNA-bd_sf"/>
</dbReference>
<feature type="compositionally biased region" description="Basic residues" evidence="7">
    <location>
        <begin position="519"/>
        <end position="540"/>
    </location>
</feature>
<feature type="compositionally biased region" description="Polar residues" evidence="7">
    <location>
        <begin position="165"/>
        <end position="174"/>
    </location>
</feature>
<dbReference type="SMART" id="SM00339">
    <property type="entry name" value="FH"/>
    <property type="match status" value="1"/>
</dbReference>
<feature type="region of interest" description="Disordered" evidence="7">
    <location>
        <begin position="494"/>
        <end position="576"/>
    </location>
</feature>
<evidence type="ECO:0000256" key="4">
    <source>
        <dbReference type="ARBA" id="ARBA00023163"/>
    </source>
</evidence>
<evidence type="ECO:0000256" key="7">
    <source>
        <dbReference type="SAM" id="MobiDB-lite"/>
    </source>
</evidence>
<evidence type="ECO:0000256" key="1">
    <source>
        <dbReference type="ARBA" id="ARBA00004123"/>
    </source>
</evidence>
<dbReference type="PANTHER" id="PTHR13962">
    <property type="entry name" value="FORKHEAD BOX PROTEIN N3-LIKE PROTEIN-RELATED"/>
    <property type="match status" value="1"/>
</dbReference>
<dbReference type="InterPro" id="IPR001766">
    <property type="entry name" value="Fork_head_dom"/>
</dbReference>
<dbReference type="InterPro" id="IPR047119">
    <property type="entry name" value="FOXN2/3-like"/>
</dbReference>
<feature type="region of interest" description="Disordered" evidence="7">
    <location>
        <begin position="145"/>
        <end position="187"/>
    </location>
</feature>
<keyword evidence="4" id="KW-0804">Transcription</keyword>
<dbReference type="GO" id="GO:0003700">
    <property type="term" value="F:DNA-binding transcription factor activity"/>
    <property type="evidence" value="ECO:0007669"/>
    <property type="project" value="InterPro"/>
</dbReference>